<sequence>MNRTLDEGEAAATMPRFACFLRPPTSDPRPVSAEVLAAHTAYLHQLLADGRLVAAGLLDDPREGLMVFDAVDLEHARAIAAADPAVADGGRQAIVRQWNVEIERSRETTSPT</sequence>
<feature type="domain" description="YCII-related" evidence="1">
    <location>
        <begin position="30"/>
        <end position="99"/>
    </location>
</feature>
<proteinExistence type="predicted"/>
<gene>
    <name evidence="2" type="ORF">UFOPK3376_02633</name>
</gene>
<dbReference type="EMBL" id="CAFBLP010000092">
    <property type="protein sequence ID" value="CAB4888832.1"/>
    <property type="molecule type" value="Genomic_DNA"/>
</dbReference>
<dbReference type="InterPro" id="IPR011008">
    <property type="entry name" value="Dimeric_a/b-barrel"/>
</dbReference>
<dbReference type="Gene3D" id="3.30.70.1060">
    <property type="entry name" value="Dimeric alpha+beta barrel"/>
    <property type="match status" value="1"/>
</dbReference>
<dbReference type="Pfam" id="PF03795">
    <property type="entry name" value="YCII"/>
    <property type="match status" value="1"/>
</dbReference>
<organism evidence="2">
    <name type="scientific">freshwater metagenome</name>
    <dbReference type="NCBI Taxonomy" id="449393"/>
    <lineage>
        <taxon>unclassified sequences</taxon>
        <taxon>metagenomes</taxon>
        <taxon>ecological metagenomes</taxon>
    </lineage>
</organism>
<evidence type="ECO:0000313" key="2">
    <source>
        <dbReference type="EMBL" id="CAB4888832.1"/>
    </source>
</evidence>
<reference evidence="2" key="1">
    <citation type="submission" date="2020-05" db="EMBL/GenBank/DDBJ databases">
        <authorList>
            <person name="Chiriac C."/>
            <person name="Salcher M."/>
            <person name="Ghai R."/>
            <person name="Kavagutti S V."/>
        </authorList>
    </citation>
    <scope>NUCLEOTIDE SEQUENCE</scope>
</reference>
<dbReference type="AlphaFoldDB" id="A0A6J7EYI1"/>
<name>A0A6J7EYI1_9ZZZZ</name>
<evidence type="ECO:0000259" key="1">
    <source>
        <dbReference type="Pfam" id="PF03795"/>
    </source>
</evidence>
<accession>A0A6J7EYI1</accession>
<dbReference type="SUPFAM" id="SSF54909">
    <property type="entry name" value="Dimeric alpha+beta barrel"/>
    <property type="match status" value="1"/>
</dbReference>
<dbReference type="InterPro" id="IPR005545">
    <property type="entry name" value="YCII"/>
</dbReference>
<protein>
    <submittedName>
        <fullName evidence="2">Unannotated protein</fullName>
    </submittedName>
</protein>